<dbReference type="Proteomes" id="UP000184188">
    <property type="component" value="Unassembled WGS sequence"/>
</dbReference>
<accession>A0A1L9SQS1</accession>
<evidence type="ECO:0000313" key="2">
    <source>
        <dbReference type="EMBL" id="OJJ49575.1"/>
    </source>
</evidence>
<protein>
    <recommendedName>
        <fullName evidence="4">Pentacotripeptide-repeat region of PRORP domain-containing protein</fullName>
    </recommendedName>
</protein>
<dbReference type="PANTHER" id="PTHR47938:SF44">
    <property type="entry name" value="PENTATRICOPEPTIDE REPEAT PROTEIN (AFU_ORTHOLOGUE AFUA_1G09370)"/>
    <property type="match status" value="1"/>
</dbReference>
<gene>
    <name evidence="2" type="ORF">ASPZODRAFT_128064</name>
</gene>
<sequence length="827" mass="94853">MSFCPNAILRSRLNVGLSPSAWTSPRLWHRQRGTTLTLRRLLSGAPGSSGNSLDKLRVVDNDLPSPEASQQSVAQSILHLRSTAARPSPAYSSHYRDITIPDTLGLETPYKFPLEYQNGQETLSMEAEDDTSVPANATMKADHVKTISVPSTRKWKDDRLRLQALIEQLNRQAQELGKPMTARSIHLDASIRLKSLYRRPLGFRQWKSACLELFSAKSDDREISNPALIPALNESDWDLFRKIQEDGLDSFKEAWEEMNRPAKASHWQRLALHLLQQSPDLMLKFLLVTCQSSDIPNFNMVVDSFIYLEQFHRDALTEWKEGEYTYDSVIELCLDPRDWPILRVTQKGIWLFLQRASHKGLVLALRTVNERQTSLTGETVLVFMRRFMEMKDVDKALETLQLLSTIDQEEFALDSQVVMRTCCKLLTLDTVQTQDGVRNFHILPRLLELGIRPDRDMMNVVLSNAFKTGDPELGFDVLDFMKSHNHEFDSYTYMTLLCDAVARGERHRVDLLLQEIQSQDQLRENPFLSSKLFHAHYVFTAKHMDTDADASEIFSSMLNMYNELHDITPLKELLIVPPNYTPPIRGMNSPPSRIAMYIMLATYFRCQKGTSNINRVYSRFRALLTEGNEMIAPLAETDHIYNEFIVAFRDSPRNLRRCVRIVEDMLSHIAQDGVIEGENGNRFIHAKPSVRTWSILLSAFIFNKQLFAAEKVKEMMAKYNIQFNEVTWNHVISGYANAQMIPEVAQAIKSMEEDGYSADAYTVRSLRYLRDPERLWVAVDELDANSEALDARLAPFAKPSEFAGEPEKEHEHLLDRGLQNLKMQLQS</sequence>
<dbReference type="NCBIfam" id="TIGR00756">
    <property type="entry name" value="PPR"/>
    <property type="match status" value="1"/>
</dbReference>
<evidence type="ECO:0000256" key="1">
    <source>
        <dbReference type="PROSITE-ProRule" id="PRU00708"/>
    </source>
</evidence>
<feature type="repeat" description="PPR" evidence="1">
    <location>
        <begin position="724"/>
        <end position="758"/>
    </location>
</feature>
<dbReference type="RefSeq" id="XP_022584085.1">
    <property type="nucleotide sequence ID" value="XM_022721913.1"/>
</dbReference>
<dbReference type="STRING" id="1073090.A0A1L9SQS1"/>
<dbReference type="OrthoDB" id="185373at2759"/>
<organism evidence="2 3">
    <name type="scientific">Penicilliopsis zonata CBS 506.65</name>
    <dbReference type="NCBI Taxonomy" id="1073090"/>
    <lineage>
        <taxon>Eukaryota</taxon>
        <taxon>Fungi</taxon>
        <taxon>Dikarya</taxon>
        <taxon>Ascomycota</taxon>
        <taxon>Pezizomycotina</taxon>
        <taxon>Eurotiomycetes</taxon>
        <taxon>Eurotiomycetidae</taxon>
        <taxon>Eurotiales</taxon>
        <taxon>Aspergillaceae</taxon>
        <taxon>Penicilliopsis</taxon>
    </lineage>
</organism>
<dbReference type="VEuPathDB" id="FungiDB:ASPZODRAFT_128064"/>
<dbReference type="GO" id="GO:0003729">
    <property type="term" value="F:mRNA binding"/>
    <property type="evidence" value="ECO:0007669"/>
    <property type="project" value="TreeGrafter"/>
</dbReference>
<keyword evidence="3" id="KW-1185">Reference proteome</keyword>
<dbReference type="EMBL" id="KV878337">
    <property type="protein sequence ID" value="OJJ49575.1"/>
    <property type="molecule type" value="Genomic_DNA"/>
</dbReference>
<dbReference type="AlphaFoldDB" id="A0A1L9SQS1"/>
<dbReference type="PROSITE" id="PS51375">
    <property type="entry name" value="PPR"/>
    <property type="match status" value="1"/>
</dbReference>
<proteinExistence type="predicted"/>
<reference evidence="3" key="1">
    <citation type="journal article" date="2017" name="Genome Biol.">
        <title>Comparative genomics reveals high biological diversity and specific adaptations in the industrially and medically important fungal genus Aspergillus.</title>
        <authorList>
            <person name="de Vries R.P."/>
            <person name="Riley R."/>
            <person name="Wiebenga A."/>
            <person name="Aguilar-Osorio G."/>
            <person name="Amillis S."/>
            <person name="Uchima C.A."/>
            <person name="Anderluh G."/>
            <person name="Asadollahi M."/>
            <person name="Askin M."/>
            <person name="Barry K."/>
            <person name="Battaglia E."/>
            <person name="Bayram O."/>
            <person name="Benocci T."/>
            <person name="Braus-Stromeyer S.A."/>
            <person name="Caldana C."/>
            <person name="Canovas D."/>
            <person name="Cerqueira G.C."/>
            <person name="Chen F."/>
            <person name="Chen W."/>
            <person name="Choi C."/>
            <person name="Clum A."/>
            <person name="Dos Santos R.A."/>
            <person name="Damasio A.R."/>
            <person name="Diallinas G."/>
            <person name="Emri T."/>
            <person name="Fekete E."/>
            <person name="Flipphi M."/>
            <person name="Freyberg S."/>
            <person name="Gallo A."/>
            <person name="Gournas C."/>
            <person name="Habgood R."/>
            <person name="Hainaut M."/>
            <person name="Harispe M.L."/>
            <person name="Henrissat B."/>
            <person name="Hilden K.S."/>
            <person name="Hope R."/>
            <person name="Hossain A."/>
            <person name="Karabika E."/>
            <person name="Karaffa L."/>
            <person name="Karanyi Z."/>
            <person name="Krasevec N."/>
            <person name="Kuo A."/>
            <person name="Kusch H."/>
            <person name="LaButti K."/>
            <person name="Lagendijk E.L."/>
            <person name="Lapidus A."/>
            <person name="Levasseur A."/>
            <person name="Lindquist E."/>
            <person name="Lipzen A."/>
            <person name="Logrieco A.F."/>
            <person name="MacCabe A."/>
            <person name="Maekelae M.R."/>
            <person name="Malavazi I."/>
            <person name="Melin P."/>
            <person name="Meyer V."/>
            <person name="Mielnichuk N."/>
            <person name="Miskei M."/>
            <person name="Molnar A.P."/>
            <person name="Mule G."/>
            <person name="Ngan C.Y."/>
            <person name="Orejas M."/>
            <person name="Orosz E."/>
            <person name="Ouedraogo J.P."/>
            <person name="Overkamp K.M."/>
            <person name="Park H.-S."/>
            <person name="Perrone G."/>
            <person name="Piumi F."/>
            <person name="Punt P.J."/>
            <person name="Ram A.F."/>
            <person name="Ramon A."/>
            <person name="Rauscher S."/>
            <person name="Record E."/>
            <person name="Riano-Pachon D.M."/>
            <person name="Robert V."/>
            <person name="Roehrig J."/>
            <person name="Ruller R."/>
            <person name="Salamov A."/>
            <person name="Salih N.S."/>
            <person name="Samson R.A."/>
            <person name="Sandor E."/>
            <person name="Sanguinetti M."/>
            <person name="Schuetze T."/>
            <person name="Sepcic K."/>
            <person name="Shelest E."/>
            <person name="Sherlock G."/>
            <person name="Sophianopoulou V."/>
            <person name="Squina F.M."/>
            <person name="Sun H."/>
            <person name="Susca A."/>
            <person name="Todd R.B."/>
            <person name="Tsang A."/>
            <person name="Unkles S.E."/>
            <person name="van de Wiele N."/>
            <person name="van Rossen-Uffink D."/>
            <person name="Oliveira J.V."/>
            <person name="Vesth T.C."/>
            <person name="Visser J."/>
            <person name="Yu J.-H."/>
            <person name="Zhou M."/>
            <person name="Andersen M.R."/>
            <person name="Archer D.B."/>
            <person name="Baker S.E."/>
            <person name="Benoit I."/>
            <person name="Brakhage A.A."/>
            <person name="Braus G.H."/>
            <person name="Fischer R."/>
            <person name="Frisvad J.C."/>
            <person name="Goldman G.H."/>
            <person name="Houbraken J."/>
            <person name="Oakley B."/>
            <person name="Pocsi I."/>
            <person name="Scazzocchio C."/>
            <person name="Seiboth B."/>
            <person name="vanKuyk P.A."/>
            <person name="Wortman J."/>
            <person name="Dyer P.S."/>
            <person name="Grigoriev I.V."/>
        </authorList>
    </citation>
    <scope>NUCLEOTIDE SEQUENCE [LARGE SCALE GENOMIC DNA]</scope>
    <source>
        <strain evidence="3">CBS 506.65</strain>
    </source>
</reference>
<dbReference type="InterPro" id="IPR002885">
    <property type="entry name" value="PPR_rpt"/>
</dbReference>
<evidence type="ECO:0000313" key="3">
    <source>
        <dbReference type="Proteomes" id="UP000184188"/>
    </source>
</evidence>
<dbReference type="Pfam" id="PF01535">
    <property type="entry name" value="PPR"/>
    <property type="match status" value="1"/>
</dbReference>
<dbReference type="GeneID" id="34608378"/>
<dbReference type="PANTHER" id="PTHR47938">
    <property type="entry name" value="RESPIRATORY COMPLEX I CHAPERONE (CIA84), PUTATIVE (AFU_ORTHOLOGUE AFUA_2G06020)-RELATED"/>
    <property type="match status" value="1"/>
</dbReference>
<dbReference type="InterPro" id="IPR011990">
    <property type="entry name" value="TPR-like_helical_dom_sf"/>
</dbReference>
<dbReference type="Gene3D" id="1.25.40.10">
    <property type="entry name" value="Tetratricopeptide repeat domain"/>
    <property type="match status" value="2"/>
</dbReference>
<evidence type="ECO:0008006" key="4">
    <source>
        <dbReference type="Google" id="ProtNLM"/>
    </source>
</evidence>
<name>A0A1L9SQS1_9EURO</name>